<dbReference type="PANTHER" id="PTHR43357:SF4">
    <property type="entry name" value="INNER MEMBRANE ABC TRANSPORTER PERMEASE PROTEIN YDCV"/>
    <property type="match status" value="1"/>
</dbReference>
<keyword evidence="6 8" id="KW-1133">Transmembrane helix</keyword>
<evidence type="ECO:0000313" key="11">
    <source>
        <dbReference type="Proteomes" id="UP000193396"/>
    </source>
</evidence>
<evidence type="ECO:0000256" key="1">
    <source>
        <dbReference type="ARBA" id="ARBA00004429"/>
    </source>
</evidence>
<dbReference type="Pfam" id="PF00528">
    <property type="entry name" value="BPD_transp_1"/>
    <property type="match status" value="1"/>
</dbReference>
<dbReference type="GO" id="GO:0005886">
    <property type="term" value="C:plasma membrane"/>
    <property type="evidence" value="ECO:0007669"/>
    <property type="project" value="UniProtKB-SubCell"/>
</dbReference>
<evidence type="ECO:0000256" key="2">
    <source>
        <dbReference type="ARBA" id="ARBA00022448"/>
    </source>
</evidence>
<accession>A0A1Y2L7E3</accession>
<feature type="transmembrane region" description="Helical" evidence="8">
    <location>
        <begin position="12"/>
        <end position="35"/>
    </location>
</feature>
<comment type="caution">
    <text evidence="10">The sequence shown here is derived from an EMBL/GenBank/DDBJ whole genome shotgun (WGS) entry which is preliminary data.</text>
</comment>
<keyword evidence="3" id="KW-1003">Cell membrane</keyword>
<reference evidence="10 11" key="1">
    <citation type="submission" date="2014-03" db="EMBL/GenBank/DDBJ databases">
        <title>The draft genome sequence of Thalassospira alkalitolerans JCM 18968.</title>
        <authorList>
            <person name="Lai Q."/>
            <person name="Shao Z."/>
        </authorList>
    </citation>
    <scope>NUCLEOTIDE SEQUENCE [LARGE SCALE GENOMIC DNA]</scope>
    <source>
        <strain evidence="10 11">JCM 18968</strain>
    </source>
</reference>
<dbReference type="GO" id="GO:0055085">
    <property type="term" value="P:transmembrane transport"/>
    <property type="evidence" value="ECO:0007669"/>
    <property type="project" value="InterPro"/>
</dbReference>
<evidence type="ECO:0000256" key="4">
    <source>
        <dbReference type="ARBA" id="ARBA00022519"/>
    </source>
</evidence>
<evidence type="ECO:0000256" key="7">
    <source>
        <dbReference type="ARBA" id="ARBA00023136"/>
    </source>
</evidence>
<evidence type="ECO:0000313" key="10">
    <source>
        <dbReference type="EMBL" id="OSQ45299.1"/>
    </source>
</evidence>
<keyword evidence="11" id="KW-1185">Reference proteome</keyword>
<organism evidence="10 11">
    <name type="scientific">Thalassospira alkalitolerans</name>
    <dbReference type="NCBI Taxonomy" id="1293890"/>
    <lineage>
        <taxon>Bacteria</taxon>
        <taxon>Pseudomonadati</taxon>
        <taxon>Pseudomonadota</taxon>
        <taxon>Alphaproteobacteria</taxon>
        <taxon>Rhodospirillales</taxon>
        <taxon>Thalassospiraceae</taxon>
        <taxon>Thalassospira</taxon>
    </lineage>
</organism>
<evidence type="ECO:0000259" key="9">
    <source>
        <dbReference type="PROSITE" id="PS50928"/>
    </source>
</evidence>
<evidence type="ECO:0000256" key="5">
    <source>
        <dbReference type="ARBA" id="ARBA00022692"/>
    </source>
</evidence>
<feature type="transmembrane region" description="Helical" evidence="8">
    <location>
        <begin position="107"/>
        <end position="129"/>
    </location>
</feature>
<dbReference type="AlphaFoldDB" id="A0A1Y2L7E3"/>
<protein>
    <submittedName>
        <fullName evidence="10">Spermidine/putrescine ABC transporter permease</fullName>
    </submittedName>
</protein>
<keyword evidence="2 8" id="KW-0813">Transport</keyword>
<comment type="subcellular location">
    <subcellularLocation>
        <location evidence="1">Cell inner membrane</location>
        <topology evidence="1">Multi-pass membrane protein</topology>
    </subcellularLocation>
    <subcellularLocation>
        <location evidence="8">Cell membrane</location>
        <topology evidence="8">Multi-pass membrane protein</topology>
    </subcellularLocation>
</comment>
<dbReference type="RefSeq" id="WP_085620476.1">
    <property type="nucleotide sequence ID" value="NZ_JBLXCG010000031.1"/>
</dbReference>
<comment type="similarity">
    <text evidence="8">Belongs to the binding-protein-dependent transport system permease family.</text>
</comment>
<dbReference type="InterPro" id="IPR035906">
    <property type="entry name" value="MetI-like_sf"/>
</dbReference>
<evidence type="ECO:0000256" key="3">
    <source>
        <dbReference type="ARBA" id="ARBA00022475"/>
    </source>
</evidence>
<feature type="domain" description="ABC transmembrane type-1" evidence="9">
    <location>
        <begin position="69"/>
        <end position="259"/>
    </location>
</feature>
<dbReference type="OrthoDB" id="9782004at2"/>
<dbReference type="InterPro" id="IPR000515">
    <property type="entry name" value="MetI-like"/>
</dbReference>
<dbReference type="STRING" id="1293890.TALK_17655"/>
<keyword evidence="7 8" id="KW-0472">Membrane</keyword>
<dbReference type="Gene3D" id="1.10.3720.10">
    <property type="entry name" value="MetI-like"/>
    <property type="match status" value="1"/>
</dbReference>
<gene>
    <name evidence="10" type="ORF">TALK_17655</name>
</gene>
<dbReference type="CDD" id="cd06261">
    <property type="entry name" value="TM_PBP2"/>
    <property type="match status" value="1"/>
</dbReference>
<feature type="transmembrane region" description="Helical" evidence="8">
    <location>
        <begin position="241"/>
        <end position="259"/>
    </location>
</feature>
<dbReference type="PROSITE" id="PS50928">
    <property type="entry name" value="ABC_TM1"/>
    <property type="match status" value="1"/>
</dbReference>
<feature type="transmembrane region" description="Helical" evidence="8">
    <location>
        <begin position="210"/>
        <end position="229"/>
    </location>
</feature>
<proteinExistence type="inferred from homology"/>
<name>A0A1Y2L7E3_9PROT</name>
<feature type="transmembrane region" description="Helical" evidence="8">
    <location>
        <begin position="185"/>
        <end position="204"/>
    </location>
</feature>
<evidence type="ECO:0000256" key="8">
    <source>
        <dbReference type="RuleBase" id="RU363032"/>
    </source>
</evidence>
<dbReference type="PANTHER" id="PTHR43357">
    <property type="entry name" value="INNER MEMBRANE ABC TRANSPORTER PERMEASE PROTEIN YDCV"/>
    <property type="match status" value="1"/>
</dbReference>
<dbReference type="Proteomes" id="UP000193396">
    <property type="component" value="Unassembled WGS sequence"/>
</dbReference>
<dbReference type="SUPFAM" id="SSF161098">
    <property type="entry name" value="MetI-like"/>
    <property type="match status" value="1"/>
</dbReference>
<feature type="transmembrane region" description="Helical" evidence="8">
    <location>
        <begin position="141"/>
        <end position="164"/>
    </location>
</feature>
<evidence type="ECO:0000256" key="6">
    <source>
        <dbReference type="ARBA" id="ARBA00022989"/>
    </source>
</evidence>
<keyword evidence="5 8" id="KW-0812">Transmembrane</keyword>
<keyword evidence="4" id="KW-0997">Cell inner membrane</keyword>
<feature type="transmembrane region" description="Helical" evidence="8">
    <location>
        <begin position="75"/>
        <end position="95"/>
    </location>
</feature>
<sequence>MNRLRLNNILMALVIALAFIWLFIPFVMAVLWSLVDPSQPWTADKLLPPAMSFYRWVNMWQNSSLQPALLTSYTLAPSAAILSLLLAFPTSFALGRIAFPGREVAKTLCLLPLVVPPFITAVFFTALLYRLGLTAWRPGAIIFAHAVVFLPFSIRILTVSFETVRQDHIDAARDLGAGHWARFKAAYLPALRPGIYASLLIVFIQSIEEFAIAFIVGSPDVVTIPVLLYSALGQDYVRPNAAVLSLILVIPNVFLMLFLERLLKSANPTLASGKG</sequence>
<dbReference type="EMBL" id="JFKB01000015">
    <property type="protein sequence ID" value="OSQ45299.1"/>
    <property type="molecule type" value="Genomic_DNA"/>
</dbReference>